<dbReference type="OrthoDB" id="10608248at2759"/>
<proteinExistence type="predicted"/>
<reference evidence="1" key="1">
    <citation type="submission" date="2020-08" db="EMBL/GenBank/DDBJ databases">
        <title>Multicomponent nature underlies the extraordinary mechanical properties of spider dragline silk.</title>
        <authorList>
            <person name="Kono N."/>
            <person name="Nakamura H."/>
            <person name="Mori M."/>
            <person name="Yoshida Y."/>
            <person name="Ohtoshi R."/>
            <person name="Malay A.D."/>
            <person name="Moran D.A.P."/>
            <person name="Tomita M."/>
            <person name="Numata K."/>
            <person name="Arakawa K."/>
        </authorList>
    </citation>
    <scope>NUCLEOTIDE SEQUENCE</scope>
</reference>
<evidence type="ECO:0000313" key="1">
    <source>
        <dbReference type="EMBL" id="GFT83156.1"/>
    </source>
</evidence>
<evidence type="ECO:0000313" key="2">
    <source>
        <dbReference type="Proteomes" id="UP000887013"/>
    </source>
</evidence>
<dbReference type="AlphaFoldDB" id="A0A8X6PQ56"/>
<sequence>MIMEVNSFEGPSRESHALSEQYLFQRIETFSSCYCFFRLDMADKLRPTPPNGQWSKVHFLSVDDKGMKSFVMGNGRAIGAARNGVSILHDSHLMGTTNPTR</sequence>
<gene>
    <name evidence="1" type="ORF">NPIL_298091</name>
</gene>
<dbReference type="EMBL" id="BMAW01023523">
    <property type="protein sequence ID" value="GFT83156.1"/>
    <property type="molecule type" value="Genomic_DNA"/>
</dbReference>
<dbReference type="Proteomes" id="UP000887013">
    <property type="component" value="Unassembled WGS sequence"/>
</dbReference>
<name>A0A8X6PQ56_NEPPI</name>
<organism evidence="1 2">
    <name type="scientific">Nephila pilipes</name>
    <name type="common">Giant wood spider</name>
    <name type="synonym">Nephila maculata</name>
    <dbReference type="NCBI Taxonomy" id="299642"/>
    <lineage>
        <taxon>Eukaryota</taxon>
        <taxon>Metazoa</taxon>
        <taxon>Ecdysozoa</taxon>
        <taxon>Arthropoda</taxon>
        <taxon>Chelicerata</taxon>
        <taxon>Arachnida</taxon>
        <taxon>Araneae</taxon>
        <taxon>Araneomorphae</taxon>
        <taxon>Entelegynae</taxon>
        <taxon>Araneoidea</taxon>
        <taxon>Nephilidae</taxon>
        <taxon>Nephila</taxon>
    </lineage>
</organism>
<protein>
    <submittedName>
        <fullName evidence="1">Uncharacterized protein</fullName>
    </submittedName>
</protein>
<keyword evidence="2" id="KW-1185">Reference proteome</keyword>
<comment type="caution">
    <text evidence="1">The sequence shown here is derived from an EMBL/GenBank/DDBJ whole genome shotgun (WGS) entry which is preliminary data.</text>
</comment>
<accession>A0A8X6PQ56</accession>